<keyword evidence="2" id="KW-1185">Reference proteome</keyword>
<dbReference type="EMBL" id="FOIC01000026">
    <property type="protein sequence ID" value="SEU01039.1"/>
    <property type="molecule type" value="Genomic_DNA"/>
</dbReference>
<dbReference type="Proteomes" id="UP000199320">
    <property type="component" value="Unassembled WGS sequence"/>
</dbReference>
<evidence type="ECO:0000313" key="2">
    <source>
        <dbReference type="Proteomes" id="UP000199320"/>
    </source>
</evidence>
<proteinExistence type="predicted"/>
<sequence length="78" mass="8943">MAFQVFHLRSKRRLDDLAGSVRCDLEDVVTLHRGGGGSVEQNNRFEIDVDTSDVKREVDQAFDEVDRRLFGLEDAFSR</sequence>
<gene>
    <name evidence="1" type="ORF">SAMN04488694_12628</name>
</gene>
<organism evidence="1 2">
    <name type="scientific">Natrinema hispanicum</name>
    <dbReference type="NCBI Taxonomy" id="392421"/>
    <lineage>
        <taxon>Archaea</taxon>
        <taxon>Methanobacteriati</taxon>
        <taxon>Methanobacteriota</taxon>
        <taxon>Stenosarchaea group</taxon>
        <taxon>Halobacteria</taxon>
        <taxon>Halobacteriales</taxon>
        <taxon>Natrialbaceae</taxon>
        <taxon>Natrinema</taxon>
    </lineage>
</organism>
<name>A0A1I0IWL7_9EURY</name>
<dbReference type="AlphaFoldDB" id="A0A1I0IWL7"/>
<evidence type="ECO:0000313" key="1">
    <source>
        <dbReference type="EMBL" id="SEU01039.1"/>
    </source>
</evidence>
<reference evidence="2" key="1">
    <citation type="submission" date="2016-10" db="EMBL/GenBank/DDBJ databases">
        <authorList>
            <person name="Varghese N."/>
            <person name="Submissions S."/>
        </authorList>
    </citation>
    <scope>NUCLEOTIDE SEQUENCE [LARGE SCALE GENOMIC DNA]</scope>
    <source>
        <strain evidence="2">CDM_6</strain>
    </source>
</reference>
<accession>A0A1I0IWL7</accession>
<protein>
    <submittedName>
        <fullName evidence="1">Uncharacterized protein</fullName>
    </submittedName>
</protein>